<gene>
    <name evidence="10" type="ORF">SAMN05444392_10995</name>
</gene>
<evidence type="ECO:0000256" key="3">
    <source>
        <dbReference type="ARBA" id="ARBA00022475"/>
    </source>
</evidence>
<dbReference type="PANTHER" id="PTHR33778:SF3">
    <property type="entry name" value="PROTEIN MGTC"/>
    <property type="match status" value="1"/>
</dbReference>
<dbReference type="PANTHER" id="PTHR33778">
    <property type="entry name" value="PROTEIN MGTC"/>
    <property type="match status" value="1"/>
</dbReference>
<evidence type="ECO:0000259" key="9">
    <source>
        <dbReference type="Pfam" id="PF21770"/>
    </source>
</evidence>
<reference evidence="10 11" key="1">
    <citation type="submission" date="2016-11" db="EMBL/GenBank/DDBJ databases">
        <authorList>
            <person name="Jaros S."/>
            <person name="Januszkiewicz K."/>
            <person name="Wedrychowicz H."/>
        </authorList>
    </citation>
    <scope>NUCLEOTIDE SEQUENCE [LARGE SCALE GENOMIC DNA]</scope>
    <source>
        <strain evidence="10 11">DSM 44666</strain>
    </source>
</reference>
<evidence type="ECO:0000256" key="7">
    <source>
        <dbReference type="SAM" id="Phobius"/>
    </source>
</evidence>
<accession>A0A1M4ZJU5</accession>
<dbReference type="Pfam" id="PF21770">
    <property type="entry name" value="MgtC_SapB_C"/>
    <property type="match status" value="1"/>
</dbReference>
<dbReference type="AlphaFoldDB" id="A0A1M4ZJU5"/>
<feature type="transmembrane region" description="Helical" evidence="7">
    <location>
        <begin position="64"/>
        <end position="83"/>
    </location>
</feature>
<comment type="subcellular location">
    <subcellularLocation>
        <location evidence="1">Cell membrane</location>
        <topology evidence="1">Multi-pass membrane protein</topology>
    </subcellularLocation>
</comment>
<dbReference type="GO" id="GO:0005886">
    <property type="term" value="C:plasma membrane"/>
    <property type="evidence" value="ECO:0007669"/>
    <property type="project" value="UniProtKB-SubCell"/>
</dbReference>
<evidence type="ECO:0000256" key="5">
    <source>
        <dbReference type="ARBA" id="ARBA00022989"/>
    </source>
</evidence>
<feature type="transmembrane region" description="Helical" evidence="7">
    <location>
        <begin position="90"/>
        <end position="109"/>
    </location>
</feature>
<evidence type="ECO:0000313" key="11">
    <source>
        <dbReference type="Proteomes" id="UP000184476"/>
    </source>
</evidence>
<dbReference type="RefSeq" id="WP_245815641.1">
    <property type="nucleotide sequence ID" value="NZ_FQVL01000009.1"/>
</dbReference>
<dbReference type="Proteomes" id="UP000184476">
    <property type="component" value="Unassembled WGS sequence"/>
</dbReference>
<evidence type="ECO:0000256" key="4">
    <source>
        <dbReference type="ARBA" id="ARBA00022692"/>
    </source>
</evidence>
<evidence type="ECO:0000313" key="10">
    <source>
        <dbReference type="EMBL" id="SHF18235.1"/>
    </source>
</evidence>
<evidence type="ECO:0000256" key="1">
    <source>
        <dbReference type="ARBA" id="ARBA00004651"/>
    </source>
</evidence>
<feature type="domain" description="MgtC-like C-terminal" evidence="9">
    <location>
        <begin position="149"/>
        <end position="225"/>
    </location>
</feature>
<dbReference type="STRING" id="112248.SAMN05444392_10995"/>
<protein>
    <submittedName>
        <fullName evidence="10">Putative Mg2+ transporter-C (MgtC) family protein</fullName>
    </submittedName>
</protein>
<keyword evidence="5 7" id="KW-1133">Transmembrane helix</keyword>
<feature type="transmembrane region" description="Helical" evidence="7">
    <location>
        <begin position="37"/>
        <end position="58"/>
    </location>
</feature>
<dbReference type="InterPro" id="IPR048640">
    <property type="entry name" value="MgtC-like_C"/>
</dbReference>
<dbReference type="InterPro" id="IPR049177">
    <property type="entry name" value="MgtC_SapB_SrpB_YhiD_N"/>
</dbReference>
<keyword evidence="3" id="KW-1003">Cell membrane</keyword>
<sequence length="237" mass="26013">MITSLWHEFLLRVLVAFLAGILIGFERQWRQRMAGLQTNVLVSVGAALFVSLGVMVAGEASPTRIASQVVSGIGFLGAGVIIRDGLSIRGLNTAATLWCAAAIGTLAGAGYLWQALAGAAFIILTNTLLRIIARELNDRTGKRTVKGNYLIEITCQEKDEAQVRMLLLTILHTEDIGIKNVTTVPERNHQMVVRALLLTPLRRDEVIERIIGRLSVETEVDSVGWRWIDEDEIAEVD</sequence>
<dbReference type="EMBL" id="FQVL01000009">
    <property type="protein sequence ID" value="SHF18235.1"/>
    <property type="molecule type" value="Genomic_DNA"/>
</dbReference>
<dbReference type="InterPro" id="IPR003416">
    <property type="entry name" value="MgtC/SapB/SrpB/YhiD_fam"/>
</dbReference>
<keyword evidence="4 7" id="KW-0812">Transmembrane</keyword>
<feature type="transmembrane region" description="Helical" evidence="7">
    <location>
        <begin position="6"/>
        <end position="25"/>
    </location>
</feature>
<comment type="similarity">
    <text evidence="2">Belongs to the MgtC/SapB family.</text>
</comment>
<feature type="domain" description="MgtC/SapB/SrpB/YhiD N-terminal" evidence="8">
    <location>
        <begin position="14"/>
        <end position="133"/>
    </location>
</feature>
<evidence type="ECO:0000256" key="6">
    <source>
        <dbReference type="ARBA" id="ARBA00023136"/>
    </source>
</evidence>
<proteinExistence type="inferred from homology"/>
<dbReference type="PRINTS" id="PR01837">
    <property type="entry name" value="MGTCSAPBPROT"/>
</dbReference>
<evidence type="ECO:0000259" key="8">
    <source>
        <dbReference type="Pfam" id="PF02308"/>
    </source>
</evidence>
<dbReference type="Gene3D" id="3.30.70.260">
    <property type="match status" value="1"/>
</dbReference>
<evidence type="ECO:0000256" key="2">
    <source>
        <dbReference type="ARBA" id="ARBA00009298"/>
    </source>
</evidence>
<keyword evidence="6 7" id="KW-0472">Membrane</keyword>
<keyword evidence="11" id="KW-1185">Reference proteome</keyword>
<dbReference type="Pfam" id="PF02308">
    <property type="entry name" value="MgtC"/>
    <property type="match status" value="1"/>
</dbReference>
<name>A0A1M4ZJU5_9BACL</name>
<organism evidence="10 11">
    <name type="scientific">Seinonella peptonophila</name>
    <dbReference type="NCBI Taxonomy" id="112248"/>
    <lineage>
        <taxon>Bacteria</taxon>
        <taxon>Bacillati</taxon>
        <taxon>Bacillota</taxon>
        <taxon>Bacilli</taxon>
        <taxon>Bacillales</taxon>
        <taxon>Thermoactinomycetaceae</taxon>
        <taxon>Seinonella</taxon>
    </lineage>
</organism>